<accession>U5D091</accession>
<sequence>MSFLLRKTMDSACNLQTKGTCKIGELGFSEHNADIASRPNRKKCPLLAKSILSVASTVVKGLRNQCTG</sequence>
<evidence type="ECO:0000313" key="2">
    <source>
        <dbReference type="Proteomes" id="UP000017836"/>
    </source>
</evidence>
<dbReference type="EMBL" id="KI396064">
    <property type="protein sequence ID" value="ERM97566.1"/>
    <property type="molecule type" value="Genomic_DNA"/>
</dbReference>
<dbReference type="HOGENOM" id="CLU_2801465_0_0_1"/>
<organism evidence="1 2">
    <name type="scientific">Amborella trichopoda</name>
    <dbReference type="NCBI Taxonomy" id="13333"/>
    <lineage>
        <taxon>Eukaryota</taxon>
        <taxon>Viridiplantae</taxon>
        <taxon>Streptophyta</taxon>
        <taxon>Embryophyta</taxon>
        <taxon>Tracheophyta</taxon>
        <taxon>Spermatophyta</taxon>
        <taxon>Magnoliopsida</taxon>
        <taxon>Amborellales</taxon>
        <taxon>Amborellaceae</taxon>
        <taxon>Amborella</taxon>
    </lineage>
</organism>
<dbReference type="Proteomes" id="UP000017836">
    <property type="component" value="Unassembled WGS sequence"/>
</dbReference>
<gene>
    <name evidence="1" type="ORF">AMTR_s04059p00004920</name>
</gene>
<protein>
    <submittedName>
        <fullName evidence="1">Uncharacterized protein</fullName>
    </submittedName>
</protein>
<reference evidence="2" key="1">
    <citation type="journal article" date="2013" name="Science">
        <title>The Amborella genome and the evolution of flowering plants.</title>
        <authorList>
            <consortium name="Amborella Genome Project"/>
        </authorList>
    </citation>
    <scope>NUCLEOTIDE SEQUENCE [LARGE SCALE GENOMIC DNA]</scope>
</reference>
<proteinExistence type="predicted"/>
<evidence type="ECO:0000313" key="1">
    <source>
        <dbReference type="EMBL" id="ERM97566.1"/>
    </source>
</evidence>
<dbReference type="AlphaFoldDB" id="U5D091"/>
<feature type="non-terminal residue" evidence="1">
    <location>
        <position position="68"/>
    </location>
</feature>
<name>U5D091_AMBTC</name>
<keyword evidence="2" id="KW-1185">Reference proteome</keyword>
<dbReference type="Gramene" id="ERM97566">
    <property type="protein sequence ID" value="ERM97566"/>
    <property type="gene ID" value="AMTR_s04059p00004920"/>
</dbReference>